<dbReference type="InterPro" id="IPR001173">
    <property type="entry name" value="Glyco_trans_2-like"/>
</dbReference>
<dbReference type="AlphaFoldDB" id="A0A1I3VQX8"/>
<name>A0A1I3VQX8_9BACL</name>
<protein>
    <submittedName>
        <fullName evidence="3">Glycosyltransferase involved in cell wall bisynthesis</fullName>
    </submittedName>
</protein>
<evidence type="ECO:0000256" key="1">
    <source>
        <dbReference type="ARBA" id="ARBA00006739"/>
    </source>
</evidence>
<accession>A0A1I3VQX8</accession>
<comment type="similarity">
    <text evidence="1">Belongs to the glycosyltransferase 2 family.</text>
</comment>
<dbReference type="InterPro" id="IPR029044">
    <property type="entry name" value="Nucleotide-diphossugar_trans"/>
</dbReference>
<dbReference type="EMBL" id="FORT01000007">
    <property type="protein sequence ID" value="SFJ97814.1"/>
    <property type="molecule type" value="Genomic_DNA"/>
</dbReference>
<evidence type="ECO:0000313" key="3">
    <source>
        <dbReference type="EMBL" id="SFJ97814.1"/>
    </source>
</evidence>
<evidence type="ECO:0000259" key="2">
    <source>
        <dbReference type="Pfam" id="PF00535"/>
    </source>
</evidence>
<reference evidence="4" key="1">
    <citation type="submission" date="2016-10" db="EMBL/GenBank/DDBJ databases">
        <authorList>
            <person name="Varghese N."/>
            <person name="Submissions S."/>
        </authorList>
    </citation>
    <scope>NUCLEOTIDE SEQUENCE [LARGE SCALE GENOMIC DNA]</scope>
    <source>
        <strain evidence="4">OK042</strain>
    </source>
</reference>
<feature type="domain" description="Glycosyltransferase 2-like" evidence="2">
    <location>
        <begin position="11"/>
        <end position="132"/>
    </location>
</feature>
<dbReference type="STRING" id="1884381.SAMN05518846_107147"/>
<dbReference type="PANTHER" id="PTHR22916:SF3">
    <property type="entry name" value="UDP-GLCNAC:BETAGAL BETA-1,3-N-ACETYLGLUCOSAMINYLTRANSFERASE-LIKE PROTEIN 1"/>
    <property type="match status" value="1"/>
</dbReference>
<dbReference type="GO" id="GO:0016758">
    <property type="term" value="F:hexosyltransferase activity"/>
    <property type="evidence" value="ECO:0007669"/>
    <property type="project" value="UniProtKB-ARBA"/>
</dbReference>
<dbReference type="CDD" id="cd06433">
    <property type="entry name" value="GT_2_WfgS_like"/>
    <property type="match status" value="1"/>
</dbReference>
<keyword evidence="3" id="KW-0808">Transferase</keyword>
<dbReference type="SUPFAM" id="SSF53448">
    <property type="entry name" value="Nucleotide-diphospho-sugar transferases"/>
    <property type="match status" value="1"/>
</dbReference>
<evidence type="ECO:0000313" key="4">
    <source>
        <dbReference type="Proteomes" id="UP000198915"/>
    </source>
</evidence>
<sequence length="246" mass="28219">MMATGHLPKISIITVTYQAGERLATTIKSVMSQTYRNKEYVIVDGGSTDETLAIIGRYRRMIDEVISEPDKGIYDAMNKGLSLVSPDSDYVIFMNAGDVFYNHVVLDAILPGRTGDKHLYGNIYRDGQIVSQPVQLSDFYLSTQMICHQSILFATRLHQRVLYDCRYSISADFKAVLEMRKNGDIFEKVDQAICKYEGGGVSDLQRQELFGQRLEILQQYPSLLRMYRGKTFLKRCLLFHNQLRMR</sequence>
<dbReference type="Pfam" id="PF00535">
    <property type="entry name" value="Glycos_transf_2"/>
    <property type="match status" value="1"/>
</dbReference>
<proteinExistence type="inferred from homology"/>
<dbReference type="Gene3D" id="3.90.550.10">
    <property type="entry name" value="Spore Coat Polysaccharide Biosynthesis Protein SpsA, Chain A"/>
    <property type="match status" value="1"/>
</dbReference>
<dbReference type="RefSeq" id="WP_092268938.1">
    <property type="nucleotide sequence ID" value="NZ_FORT01000007.1"/>
</dbReference>
<dbReference type="PANTHER" id="PTHR22916">
    <property type="entry name" value="GLYCOSYLTRANSFERASE"/>
    <property type="match status" value="1"/>
</dbReference>
<organism evidence="3 4">
    <name type="scientific">Brevibacillus centrosporus</name>
    <dbReference type="NCBI Taxonomy" id="54910"/>
    <lineage>
        <taxon>Bacteria</taxon>
        <taxon>Bacillati</taxon>
        <taxon>Bacillota</taxon>
        <taxon>Bacilli</taxon>
        <taxon>Bacillales</taxon>
        <taxon>Paenibacillaceae</taxon>
        <taxon>Brevibacillus</taxon>
    </lineage>
</organism>
<keyword evidence="4" id="KW-1185">Reference proteome</keyword>
<gene>
    <name evidence="3" type="ORF">SAMN05518846_107147</name>
</gene>
<dbReference type="Proteomes" id="UP000198915">
    <property type="component" value="Unassembled WGS sequence"/>
</dbReference>